<gene>
    <name evidence="2" type="ORF">HCN08_09000</name>
</gene>
<keyword evidence="3" id="KW-1185">Reference proteome</keyword>
<reference evidence="2 3" key="1">
    <citation type="submission" date="2020-03" db="EMBL/GenBank/DDBJ databases">
        <title>WGS of actinomycetes isolated from Thailand.</title>
        <authorList>
            <person name="Thawai C."/>
        </authorList>
    </citation>
    <scope>NUCLEOTIDE SEQUENCE [LARGE SCALE GENOMIC DNA]</scope>
    <source>
        <strain evidence="2 3">PRB2-1</strain>
    </source>
</reference>
<sequence length="290" mass="31005">MRDLHTTWPGDFVARRAELAAAAKQAGRTEDAKGLRAARRPTLAAWALNVLAAARPEESRRFRELGASLREAHRTLDAEQLRSLSAQQWKVVAGLAREAAGLAAQAGHPLTDSVLRDVEGTLRAVLADQDAADLWADGRLASTLSPPTDLPAAEPGAGGTSPGRRTRPSGAPPPKRRAGGGRTDELAQQRRKKAERARGELRAAERRLADARGAHEQAEAALAAAREQTQHADAAVETAEADLRAAREARAAARRDEGSAEKARTEAGDALHRAEQQRADATRAVERTRT</sequence>
<protein>
    <recommendedName>
        <fullName evidence="4">Transposase</fullName>
    </recommendedName>
</protein>
<feature type="compositionally biased region" description="Basic and acidic residues" evidence="1">
    <location>
        <begin position="196"/>
        <end position="218"/>
    </location>
</feature>
<dbReference type="Proteomes" id="UP000734511">
    <property type="component" value="Unassembled WGS sequence"/>
</dbReference>
<feature type="region of interest" description="Disordered" evidence="1">
    <location>
        <begin position="142"/>
        <end position="290"/>
    </location>
</feature>
<proteinExistence type="predicted"/>
<name>A0ABX0ZI61_9ACTN</name>
<dbReference type="EMBL" id="JAATEJ010000005">
    <property type="protein sequence ID" value="NJP43535.1"/>
    <property type="molecule type" value="Genomic_DNA"/>
</dbReference>
<evidence type="ECO:0000256" key="1">
    <source>
        <dbReference type="SAM" id="MobiDB-lite"/>
    </source>
</evidence>
<evidence type="ECO:0000313" key="2">
    <source>
        <dbReference type="EMBL" id="NJP43535.1"/>
    </source>
</evidence>
<accession>A0ABX0ZI61</accession>
<evidence type="ECO:0000313" key="3">
    <source>
        <dbReference type="Proteomes" id="UP000734511"/>
    </source>
</evidence>
<comment type="caution">
    <text evidence="2">The sequence shown here is derived from an EMBL/GenBank/DDBJ whole genome shotgun (WGS) entry which is preliminary data.</text>
</comment>
<feature type="compositionally biased region" description="Basic and acidic residues" evidence="1">
    <location>
        <begin position="241"/>
        <end position="290"/>
    </location>
</feature>
<evidence type="ECO:0008006" key="4">
    <source>
        <dbReference type="Google" id="ProtNLM"/>
    </source>
</evidence>
<organism evidence="2 3">
    <name type="scientific">Actinacidiphila epipremni</name>
    <dbReference type="NCBI Taxonomy" id="2053013"/>
    <lineage>
        <taxon>Bacteria</taxon>
        <taxon>Bacillati</taxon>
        <taxon>Actinomycetota</taxon>
        <taxon>Actinomycetes</taxon>
        <taxon>Kitasatosporales</taxon>
        <taxon>Streptomycetaceae</taxon>
        <taxon>Actinacidiphila</taxon>
    </lineage>
</organism>